<dbReference type="PANTHER" id="PTHR33332">
    <property type="entry name" value="REVERSE TRANSCRIPTASE DOMAIN-CONTAINING PROTEIN"/>
    <property type="match status" value="1"/>
</dbReference>
<feature type="domain" description="Reverse transcriptase" evidence="1">
    <location>
        <begin position="413"/>
        <end position="685"/>
    </location>
</feature>
<dbReference type="InterPro" id="IPR036691">
    <property type="entry name" value="Endo/exonu/phosph_ase_sf"/>
</dbReference>
<proteinExistence type="predicted"/>
<gene>
    <name evidence="2" type="ORF">g.30194</name>
</gene>
<dbReference type="InterPro" id="IPR043502">
    <property type="entry name" value="DNA/RNA_pol_sf"/>
</dbReference>
<dbReference type="Gene3D" id="3.60.10.10">
    <property type="entry name" value="Endonuclease/exonuclease/phosphatase"/>
    <property type="match status" value="1"/>
</dbReference>
<dbReference type="GO" id="GO:0003824">
    <property type="term" value="F:catalytic activity"/>
    <property type="evidence" value="ECO:0007669"/>
    <property type="project" value="InterPro"/>
</dbReference>
<dbReference type="Pfam" id="PF00078">
    <property type="entry name" value="RVT_1"/>
    <property type="match status" value="1"/>
</dbReference>
<dbReference type="AlphaFoldDB" id="A0A1B6KBC7"/>
<dbReference type="InterPro" id="IPR000477">
    <property type="entry name" value="RT_dom"/>
</dbReference>
<protein>
    <recommendedName>
        <fullName evidence="1">Reverse transcriptase domain-containing protein</fullName>
    </recommendedName>
</protein>
<sequence>MVFESESISLDNYNKELTCEFAAVSLNTNKTKITVIGVYRPPQGCLEDAFSMLTQVLDQTQTHKSNIVLVGDINIDSIKEHRSKYRLEEILAAHNISRLNLPPTRITPHSATSIDCVCTNLPTESIKVKVFHTGLSDHKGQLCTLDIITAQPKQTSWIRRQINDQTLNYLKHGLAQQTWTEVYSTLSADEAYNKFINIVATEINTACPMKKMRQRKSKNFTNFTDRQLNQLKQKYLQLLRRYELTGLERDRLAMAGKKKMYDLRLKKLRQDSAANHLHRSNNKPKAAWEIVNTERATKRGEMEKPPIKLLIEGKFIEKPENIVEEFNKYFSNIAEDTLRAATNLNPPTARATTPRPSLTQTNLTLTDTTVKEVTEIISSLKSKTSSSLDEVSAKMVKHCAETIITPLVDIINKSFKSGIFPSALKVSKVYPKLKKGVSTNASNYRPISIVPTFSKIFEKIVLKRLLDHLTQLDLLTDCQHGFLKGRSTATALIDLVEFIIDHIDKGKYTTAVLLDYSKAFDCLSHDIILDKLEALGVQNTAKKWFESYLKGRSQLVELNYKENGVTRSIKSNQHPIKKGVPQGSVLGPVLFILLTNDFPDYIKDYSSVVMYADDTTLLLKEDTPEDVSISAYIALHMTYDYCSVNNLAANPSKTKQINFGRRGDQIPNLPDIESVDQSNLLGLVLDSNLTWSPHINALCKKLSSALYVIKRVKCISNIQAAKMAYFALFETYLRYGVVVWGGTSTTNLNRVLTIQKSAIRSLANLKEQESCREEFKNLKIKTVISIYVQAAILHVDRLGLPKVTRSHSHNTRYSTRIPVARHKTALYEKKPSFIGAKLYNLLPDDFKALTGEALKHRLNSWLIDHPVYSINEFIDKIQDGGLN</sequence>
<dbReference type="CDD" id="cd01650">
    <property type="entry name" value="RT_nLTR_like"/>
    <property type="match status" value="1"/>
</dbReference>
<dbReference type="PROSITE" id="PS50878">
    <property type="entry name" value="RT_POL"/>
    <property type="match status" value="1"/>
</dbReference>
<name>A0A1B6KBC7_9HEMI</name>
<dbReference type="Pfam" id="PF14529">
    <property type="entry name" value="Exo_endo_phos_2"/>
    <property type="match status" value="1"/>
</dbReference>
<dbReference type="SUPFAM" id="SSF56219">
    <property type="entry name" value="DNase I-like"/>
    <property type="match status" value="1"/>
</dbReference>
<dbReference type="GO" id="GO:0071897">
    <property type="term" value="P:DNA biosynthetic process"/>
    <property type="evidence" value="ECO:0007669"/>
    <property type="project" value="UniProtKB-ARBA"/>
</dbReference>
<accession>A0A1B6KBC7</accession>
<dbReference type="SUPFAM" id="SSF56672">
    <property type="entry name" value="DNA/RNA polymerases"/>
    <property type="match status" value="1"/>
</dbReference>
<dbReference type="EMBL" id="GEBQ01031493">
    <property type="protein sequence ID" value="JAT08484.1"/>
    <property type="molecule type" value="Transcribed_RNA"/>
</dbReference>
<dbReference type="InterPro" id="IPR005135">
    <property type="entry name" value="Endo/exonuclease/phosphatase"/>
</dbReference>
<evidence type="ECO:0000313" key="2">
    <source>
        <dbReference type="EMBL" id="JAT08484.1"/>
    </source>
</evidence>
<reference evidence="2" key="1">
    <citation type="submission" date="2015-11" db="EMBL/GenBank/DDBJ databases">
        <title>De novo transcriptome assembly of four potential Pierce s Disease insect vectors from Arizona vineyards.</title>
        <authorList>
            <person name="Tassone E.E."/>
        </authorList>
    </citation>
    <scope>NUCLEOTIDE SEQUENCE</scope>
</reference>
<organism evidence="2">
    <name type="scientific">Graphocephala atropunctata</name>
    <dbReference type="NCBI Taxonomy" id="36148"/>
    <lineage>
        <taxon>Eukaryota</taxon>
        <taxon>Metazoa</taxon>
        <taxon>Ecdysozoa</taxon>
        <taxon>Arthropoda</taxon>
        <taxon>Hexapoda</taxon>
        <taxon>Insecta</taxon>
        <taxon>Pterygota</taxon>
        <taxon>Neoptera</taxon>
        <taxon>Paraneoptera</taxon>
        <taxon>Hemiptera</taxon>
        <taxon>Auchenorrhyncha</taxon>
        <taxon>Membracoidea</taxon>
        <taxon>Cicadellidae</taxon>
        <taxon>Cicadellinae</taxon>
        <taxon>Cicadellini</taxon>
        <taxon>Graphocephala</taxon>
    </lineage>
</organism>
<evidence type="ECO:0000259" key="1">
    <source>
        <dbReference type="PROSITE" id="PS50878"/>
    </source>
</evidence>